<dbReference type="AlphaFoldDB" id="A0A1M5EBX6"/>
<dbReference type="STRING" id="366533.SAMN05444339_11228"/>
<organism evidence="2 3">
    <name type="scientific">Loktanella atrilutea</name>
    <dbReference type="NCBI Taxonomy" id="366533"/>
    <lineage>
        <taxon>Bacteria</taxon>
        <taxon>Pseudomonadati</taxon>
        <taxon>Pseudomonadota</taxon>
        <taxon>Alphaproteobacteria</taxon>
        <taxon>Rhodobacterales</taxon>
        <taxon>Roseobacteraceae</taxon>
        <taxon>Loktanella</taxon>
    </lineage>
</organism>
<name>A0A1M5EBX6_LOKAT</name>
<dbReference type="PANTHER" id="PTHR13696">
    <property type="entry name" value="P-LOOP CONTAINING NUCLEOSIDE TRIPHOSPHATE HYDROLASE"/>
    <property type="match status" value="1"/>
</dbReference>
<dbReference type="InterPro" id="IPR027417">
    <property type="entry name" value="P-loop_NTPase"/>
</dbReference>
<dbReference type="CDD" id="cd02042">
    <property type="entry name" value="ParAB_family"/>
    <property type="match status" value="1"/>
</dbReference>
<sequence>MRVITFASTKGGVGKSTLAALCADGLLREGARVQLIDLDPQGTLTKWAEPIAQRSPALLTSRMAPIAGASFAQHYNALITILEDETDWVIIDTAGSDDVRQLAALAICDLVISPSGPVEAEVMGVQKTLRYLETALQEIGSTVPPMDMLRVVYQRPNGFPNAEMLVMRELIYDHFGAVDAIHQSAAIMSFLGRRMTTAEAITAGSDAAPFLKMQAAADKLTQSLRGQFDV</sequence>
<dbReference type="Pfam" id="PF01656">
    <property type="entry name" value="CbiA"/>
    <property type="match status" value="1"/>
</dbReference>
<keyword evidence="3" id="KW-1185">Reference proteome</keyword>
<dbReference type="InterPro" id="IPR002586">
    <property type="entry name" value="CobQ/CobB/MinD/ParA_Nub-bd_dom"/>
</dbReference>
<evidence type="ECO:0000313" key="2">
    <source>
        <dbReference type="EMBL" id="SHF76571.1"/>
    </source>
</evidence>
<evidence type="ECO:0000259" key="1">
    <source>
        <dbReference type="Pfam" id="PF01656"/>
    </source>
</evidence>
<dbReference type="InterPro" id="IPR050678">
    <property type="entry name" value="DNA_Partitioning_ATPase"/>
</dbReference>
<gene>
    <name evidence="2" type="ORF">SAMN05444339_11228</name>
</gene>
<feature type="domain" description="CobQ/CobB/MinD/ParA nucleotide binding" evidence="1">
    <location>
        <begin position="4"/>
        <end position="176"/>
    </location>
</feature>
<dbReference type="EMBL" id="FQUE01000012">
    <property type="protein sequence ID" value="SHF76571.1"/>
    <property type="molecule type" value="Genomic_DNA"/>
</dbReference>
<dbReference type="PANTHER" id="PTHR13696:SF96">
    <property type="entry name" value="COBQ_COBB_MIND_PARA NUCLEOTIDE BINDING DOMAIN-CONTAINING PROTEIN"/>
    <property type="match status" value="1"/>
</dbReference>
<dbReference type="Gene3D" id="3.40.50.300">
    <property type="entry name" value="P-loop containing nucleotide triphosphate hydrolases"/>
    <property type="match status" value="1"/>
</dbReference>
<dbReference type="Proteomes" id="UP000183987">
    <property type="component" value="Unassembled WGS sequence"/>
</dbReference>
<reference evidence="3" key="1">
    <citation type="submission" date="2016-11" db="EMBL/GenBank/DDBJ databases">
        <authorList>
            <person name="Varghese N."/>
            <person name="Submissions S."/>
        </authorList>
    </citation>
    <scope>NUCLEOTIDE SEQUENCE [LARGE SCALE GENOMIC DNA]</scope>
    <source>
        <strain evidence="3">DSM 29326</strain>
    </source>
</reference>
<evidence type="ECO:0000313" key="3">
    <source>
        <dbReference type="Proteomes" id="UP000183987"/>
    </source>
</evidence>
<dbReference type="SUPFAM" id="SSF52540">
    <property type="entry name" value="P-loop containing nucleoside triphosphate hydrolases"/>
    <property type="match status" value="1"/>
</dbReference>
<proteinExistence type="predicted"/>
<protein>
    <submittedName>
        <fullName evidence="2">Cellulose biosynthesis protein BcsQ</fullName>
    </submittedName>
</protein>
<accession>A0A1M5EBX6</accession>